<keyword evidence="2" id="KW-1185">Reference proteome</keyword>
<reference evidence="1 2" key="1">
    <citation type="submission" date="2018-06" db="EMBL/GenBank/DDBJ databases">
        <title>Genome analysis of cellulolytic fungus Trichoderma lentiforme CFAM-422.</title>
        <authorList>
            <person name="Steindorff A.S."/>
            <person name="Formighieri E.F."/>
            <person name="Midorikawa G.E.O."/>
            <person name="Tamietti M.S."/>
            <person name="Ramos E.Z."/>
            <person name="Silva A.S."/>
            <person name="Bon E.P.S."/>
            <person name="Mendes T.D."/>
            <person name="Damaso M.C.T."/>
            <person name="Favaro L.C.L."/>
        </authorList>
    </citation>
    <scope>NUCLEOTIDE SEQUENCE [LARGE SCALE GENOMIC DNA]</scope>
    <source>
        <strain evidence="1 2">CFAM-422</strain>
    </source>
</reference>
<accession>A0A9P5CDE5</accession>
<sequence>MERFSTRQWTARFPPGHKLAAADIAHACCSRDKSNGPLYLAYGCSLSVVQATWDLDIQGRVVVTKPADWNRRFHSRDQGLDWIIKKKMQFFGSQKQAVHIPIIPIHGGRVGK</sequence>
<name>A0A9P5CDE5_9HYPO</name>
<proteinExistence type="predicted"/>
<comment type="caution">
    <text evidence="1">The sequence shown here is derived from an EMBL/GenBank/DDBJ whole genome shotgun (WGS) entry which is preliminary data.</text>
</comment>
<dbReference type="Proteomes" id="UP000801864">
    <property type="component" value="Unassembled WGS sequence"/>
</dbReference>
<dbReference type="EMBL" id="QLNT01000012">
    <property type="protein sequence ID" value="KAF3069312.1"/>
    <property type="molecule type" value="Genomic_DNA"/>
</dbReference>
<gene>
    <name evidence="1" type="ORF">CFAM422_007271</name>
</gene>
<evidence type="ECO:0000313" key="1">
    <source>
        <dbReference type="EMBL" id="KAF3069312.1"/>
    </source>
</evidence>
<evidence type="ECO:0000313" key="2">
    <source>
        <dbReference type="Proteomes" id="UP000801864"/>
    </source>
</evidence>
<protein>
    <submittedName>
        <fullName evidence="1">Uncharacterized protein</fullName>
    </submittedName>
</protein>
<dbReference type="AlphaFoldDB" id="A0A9P5CDE5"/>
<organism evidence="1 2">
    <name type="scientific">Trichoderma lentiforme</name>
    <dbReference type="NCBI Taxonomy" id="1567552"/>
    <lineage>
        <taxon>Eukaryota</taxon>
        <taxon>Fungi</taxon>
        <taxon>Dikarya</taxon>
        <taxon>Ascomycota</taxon>
        <taxon>Pezizomycotina</taxon>
        <taxon>Sordariomycetes</taxon>
        <taxon>Hypocreomycetidae</taxon>
        <taxon>Hypocreales</taxon>
        <taxon>Hypocreaceae</taxon>
        <taxon>Trichoderma</taxon>
    </lineage>
</organism>